<dbReference type="InParanoid" id="L2GTT9"/>
<evidence type="ECO:0000313" key="2">
    <source>
        <dbReference type="Proteomes" id="UP000011081"/>
    </source>
</evidence>
<dbReference type="OrthoDB" id="2193164at2759"/>
<evidence type="ECO:0000313" key="1">
    <source>
        <dbReference type="EMBL" id="ELA46777.1"/>
    </source>
</evidence>
<accession>L2GTT9</accession>
<dbReference type="GeneID" id="19879609"/>
<dbReference type="AlphaFoldDB" id="L2GTT9"/>
<name>L2GTT9_VAVCU</name>
<dbReference type="RefSeq" id="XP_008074753.1">
    <property type="nucleotide sequence ID" value="XM_008076562.1"/>
</dbReference>
<dbReference type="VEuPathDB" id="MicrosporidiaDB:VCUG_01736"/>
<keyword evidence="2" id="KW-1185">Reference proteome</keyword>
<reference evidence="2" key="1">
    <citation type="submission" date="2011-03" db="EMBL/GenBank/DDBJ databases">
        <title>The genome sequence of Vavraia culicis strain floridensis.</title>
        <authorList>
            <consortium name="The Broad Institute Genome Sequencing Platform"/>
            <person name="Cuomo C."/>
            <person name="Becnel J."/>
            <person name="Sanscrainte N."/>
            <person name="Young S.K."/>
            <person name="Zeng Q."/>
            <person name="Gargeya S."/>
            <person name="Fitzgerald M."/>
            <person name="Haas B."/>
            <person name="Abouelleil A."/>
            <person name="Alvarado L."/>
            <person name="Arachchi H.M."/>
            <person name="Berlin A."/>
            <person name="Chapman S.B."/>
            <person name="Gearin G."/>
            <person name="Goldberg J."/>
            <person name="Griggs A."/>
            <person name="Gujja S."/>
            <person name="Hansen M."/>
            <person name="Heiman D."/>
            <person name="Howarth C."/>
            <person name="Larimer J."/>
            <person name="Lui A."/>
            <person name="MacDonald P.J.P."/>
            <person name="McCowen C."/>
            <person name="Montmayeur A."/>
            <person name="Murphy C."/>
            <person name="Neiman D."/>
            <person name="Pearson M."/>
            <person name="Priest M."/>
            <person name="Roberts A."/>
            <person name="Saif S."/>
            <person name="Shea T."/>
            <person name="Sisk P."/>
            <person name="Stolte C."/>
            <person name="Sykes S."/>
            <person name="Wortman J."/>
            <person name="Nusbaum C."/>
            <person name="Birren B."/>
        </authorList>
    </citation>
    <scope>NUCLEOTIDE SEQUENCE [LARGE SCALE GENOMIC DNA]</scope>
    <source>
        <strain evidence="2">floridensis</strain>
    </source>
</reference>
<organism evidence="1 2">
    <name type="scientific">Vavraia culicis (isolate floridensis)</name>
    <name type="common">Microsporidian parasite</name>
    <dbReference type="NCBI Taxonomy" id="948595"/>
    <lineage>
        <taxon>Eukaryota</taxon>
        <taxon>Fungi</taxon>
        <taxon>Fungi incertae sedis</taxon>
        <taxon>Microsporidia</taxon>
        <taxon>Pleistophoridae</taxon>
        <taxon>Vavraia</taxon>
    </lineage>
</organism>
<dbReference type="OMA" id="RIKRTMI"/>
<proteinExistence type="predicted"/>
<dbReference type="Proteomes" id="UP000011081">
    <property type="component" value="Unassembled WGS sequence"/>
</dbReference>
<dbReference type="EMBL" id="GL877433">
    <property type="protein sequence ID" value="ELA46777.1"/>
    <property type="molecule type" value="Genomic_DNA"/>
</dbReference>
<protein>
    <submittedName>
        <fullName evidence="1">Uncharacterized protein</fullName>
    </submittedName>
</protein>
<dbReference type="HOGENOM" id="CLU_702482_0_0_1"/>
<sequence>MKNKIEIVKSSARTNRIKRTMIKFKCTNERKYTLITAQIMGYVATPYTEKCFMQSIPVPLLVNEIFVSKTIYFHAFLPSNLPPSVKTLQSSIRYFVVVKVFDGKDELASIKGRFKLVSDTNIYNFREIYMLNQSCCRVGSKTYEGPVVASIRSKLHSCDQMRSLANVLDMNTGSEPFSTTGDGKSDLELKNDAVYEVFKEGTKENMKDKSLQNVMKELKIGENRTEEELLGYKLSKISELGLLNEIKTAKLKYKRENKPNLHVLLDNEKKEEQTDIKLVIKDKKVKLAEIRMKNFLYTNDENVLDIKLLKEMKKIKIVVKMKEEAEYSNKEAILFIFERENLEYLVHLNVFLMQFAQCTFNSDLFKVNFFIELKFNSYKSRVPLTVRRNVLYD</sequence>
<gene>
    <name evidence="1" type="ORF">VCUG_01736</name>
</gene>